<sequence>MQVSGGFEWRASYLREGWKGRASIAFLGFVLYWLMQVAGGYVFRESSGEFLVVVGAHLVACIVMVLLFCLLRRMHPIGNRFKGEGFSSKALWMGLASVALLYVASYAFSKWIGQPPEPFMQQFMSALQAGSIYNSGILLFLILVLAPLGEELAFRHFLINLFAFKKTFWRYAAILFSALLFTAIHWQYSFKTTLVSLFVLALMLAIARLATGGLLLPMIMHGFAGLLAVGLYPFFYS</sequence>
<dbReference type="GO" id="GO:0006508">
    <property type="term" value="P:proteolysis"/>
    <property type="evidence" value="ECO:0007669"/>
    <property type="project" value="UniProtKB-KW"/>
</dbReference>
<keyword evidence="1" id="KW-0812">Transmembrane</keyword>
<feature type="transmembrane region" description="Helical" evidence="1">
    <location>
        <begin position="50"/>
        <end position="71"/>
    </location>
</feature>
<dbReference type="Proteomes" id="UP000288002">
    <property type="component" value="Unassembled WGS sequence"/>
</dbReference>
<reference evidence="3 4" key="1">
    <citation type="submission" date="2016-10" db="EMBL/GenBank/DDBJ databases">
        <title>Search of new enzymes for the oxidation of sulfur compounds.</title>
        <authorList>
            <person name="Novo A."/>
            <person name="Moreira I.S."/>
            <person name="Castro P.M."/>
        </authorList>
    </citation>
    <scope>NUCLEOTIDE SEQUENCE [LARGE SCALE GENOMIC DNA]</scope>
    <source>
        <strain evidence="3 4">A9</strain>
    </source>
</reference>
<dbReference type="GO" id="GO:0004175">
    <property type="term" value="F:endopeptidase activity"/>
    <property type="evidence" value="ECO:0007669"/>
    <property type="project" value="UniProtKB-ARBA"/>
</dbReference>
<keyword evidence="3" id="KW-0378">Hydrolase</keyword>
<feature type="domain" description="CAAX prenyl protease 2/Lysostaphin resistance protein A-like" evidence="2">
    <location>
        <begin position="137"/>
        <end position="224"/>
    </location>
</feature>
<feature type="transmembrane region" description="Helical" evidence="1">
    <location>
        <begin position="168"/>
        <end position="188"/>
    </location>
</feature>
<feature type="transmembrane region" description="Helical" evidence="1">
    <location>
        <begin position="218"/>
        <end position="236"/>
    </location>
</feature>
<feature type="transmembrane region" description="Helical" evidence="1">
    <location>
        <begin position="132"/>
        <end position="148"/>
    </location>
</feature>
<accession>A0AA94EQL2</accession>
<gene>
    <name evidence="3" type="ORF">A9HBioS_1200</name>
</gene>
<evidence type="ECO:0000259" key="2">
    <source>
        <dbReference type="Pfam" id="PF02517"/>
    </source>
</evidence>
<dbReference type="EMBL" id="MKWS01000003">
    <property type="protein sequence ID" value="RVD78697.1"/>
    <property type="molecule type" value="Genomic_DNA"/>
</dbReference>
<protein>
    <submittedName>
        <fullName evidence="3">CAAX protease</fullName>
    </submittedName>
</protein>
<dbReference type="GO" id="GO:0080120">
    <property type="term" value="P:CAAX-box protein maturation"/>
    <property type="evidence" value="ECO:0007669"/>
    <property type="project" value="UniProtKB-ARBA"/>
</dbReference>
<dbReference type="AlphaFoldDB" id="A0AA94EQL2"/>
<feature type="transmembrane region" description="Helical" evidence="1">
    <location>
        <begin position="91"/>
        <end position="112"/>
    </location>
</feature>
<keyword evidence="1" id="KW-1133">Transmembrane helix</keyword>
<evidence type="ECO:0000256" key="1">
    <source>
        <dbReference type="SAM" id="Phobius"/>
    </source>
</evidence>
<dbReference type="Pfam" id="PF02517">
    <property type="entry name" value="Rce1-like"/>
    <property type="match status" value="1"/>
</dbReference>
<dbReference type="RefSeq" id="WP_127648202.1">
    <property type="nucleotide sequence ID" value="NZ_MKWS01000003.1"/>
</dbReference>
<keyword evidence="3" id="KW-0645">Protease</keyword>
<organism evidence="3 4">
    <name type="scientific">Pseudomonas koreensis</name>
    <dbReference type="NCBI Taxonomy" id="198620"/>
    <lineage>
        <taxon>Bacteria</taxon>
        <taxon>Pseudomonadati</taxon>
        <taxon>Pseudomonadota</taxon>
        <taxon>Gammaproteobacteria</taxon>
        <taxon>Pseudomonadales</taxon>
        <taxon>Pseudomonadaceae</taxon>
        <taxon>Pseudomonas</taxon>
    </lineage>
</organism>
<name>A0AA94EQL2_9PSED</name>
<evidence type="ECO:0000313" key="4">
    <source>
        <dbReference type="Proteomes" id="UP000288002"/>
    </source>
</evidence>
<comment type="caution">
    <text evidence="3">The sequence shown here is derived from an EMBL/GenBank/DDBJ whole genome shotgun (WGS) entry which is preliminary data.</text>
</comment>
<proteinExistence type="predicted"/>
<dbReference type="InterPro" id="IPR003675">
    <property type="entry name" value="Rce1/LyrA-like_dom"/>
</dbReference>
<feature type="transmembrane region" description="Helical" evidence="1">
    <location>
        <begin position="24"/>
        <end position="44"/>
    </location>
</feature>
<feature type="transmembrane region" description="Helical" evidence="1">
    <location>
        <begin position="194"/>
        <end position="211"/>
    </location>
</feature>
<evidence type="ECO:0000313" key="3">
    <source>
        <dbReference type="EMBL" id="RVD78697.1"/>
    </source>
</evidence>
<keyword evidence="1" id="KW-0472">Membrane</keyword>